<dbReference type="STRING" id="739143.SAMN05216297_10813"/>
<reference evidence="2" key="1">
    <citation type="submission" date="2016-10" db="EMBL/GenBank/DDBJ databases">
        <authorList>
            <person name="Varghese N."/>
            <person name="Submissions S."/>
        </authorList>
    </citation>
    <scope>NUCLEOTIDE SEQUENCE [LARGE SCALE GENOMIC DNA]</scope>
    <source>
        <strain evidence="2">CGMCC 1.10370</strain>
    </source>
</reference>
<organism evidence="1 2">
    <name type="scientific">Flavobacterium phragmitis</name>
    <dbReference type="NCBI Taxonomy" id="739143"/>
    <lineage>
        <taxon>Bacteria</taxon>
        <taxon>Pseudomonadati</taxon>
        <taxon>Bacteroidota</taxon>
        <taxon>Flavobacteriia</taxon>
        <taxon>Flavobacteriales</taxon>
        <taxon>Flavobacteriaceae</taxon>
        <taxon>Flavobacterium</taxon>
    </lineage>
</organism>
<dbReference type="EMBL" id="FOMH01000008">
    <property type="protein sequence ID" value="SFD44836.1"/>
    <property type="molecule type" value="Genomic_DNA"/>
</dbReference>
<dbReference type="Proteomes" id="UP000199672">
    <property type="component" value="Unassembled WGS sequence"/>
</dbReference>
<keyword evidence="2" id="KW-1185">Reference proteome</keyword>
<accession>A0A1I1SEE6</accession>
<evidence type="ECO:0000313" key="1">
    <source>
        <dbReference type="EMBL" id="SFD44836.1"/>
    </source>
</evidence>
<evidence type="ECO:0000313" key="2">
    <source>
        <dbReference type="Proteomes" id="UP000199672"/>
    </source>
</evidence>
<dbReference type="RefSeq" id="WP_244165382.1">
    <property type="nucleotide sequence ID" value="NZ_FOMH01000008.1"/>
</dbReference>
<protein>
    <submittedName>
        <fullName evidence="1">Uncharacterized protein</fullName>
    </submittedName>
</protein>
<dbReference type="Gene3D" id="3.10.180.10">
    <property type="entry name" value="2,3-Dihydroxybiphenyl 1,2-Dioxygenase, domain 1"/>
    <property type="match status" value="1"/>
</dbReference>
<dbReference type="InterPro" id="IPR029068">
    <property type="entry name" value="Glyas_Bleomycin-R_OHBP_Dase"/>
</dbReference>
<dbReference type="AlphaFoldDB" id="A0A1I1SEE6"/>
<sequence>MELGNELISKYDLNFFSKNTNSEAFAAIGDDQALLIMVRPNRNWYPTQIPSESNPVKITLENDENTIDLKF</sequence>
<proteinExistence type="predicted"/>
<name>A0A1I1SEE6_9FLAO</name>
<gene>
    <name evidence="1" type="ORF">SAMN05216297_10813</name>
</gene>